<organism evidence="1 2">
    <name type="scientific">Micromonospora pallida</name>
    <dbReference type="NCBI Taxonomy" id="145854"/>
    <lineage>
        <taxon>Bacteria</taxon>
        <taxon>Bacillati</taxon>
        <taxon>Actinomycetota</taxon>
        <taxon>Actinomycetes</taxon>
        <taxon>Micromonosporales</taxon>
        <taxon>Micromonosporaceae</taxon>
        <taxon>Micromonospora</taxon>
    </lineage>
</organism>
<dbReference type="AlphaFoldDB" id="A0A1C6RKE8"/>
<name>A0A1C6RKE8_9ACTN</name>
<protein>
    <recommendedName>
        <fullName evidence="3">Nucleotidyltransferase domain-containing protein</fullName>
    </recommendedName>
</protein>
<dbReference type="InterPro" id="IPR043519">
    <property type="entry name" value="NT_sf"/>
</dbReference>
<dbReference type="EMBL" id="FMHW01000002">
    <property type="protein sequence ID" value="SCL17667.1"/>
    <property type="molecule type" value="Genomic_DNA"/>
</dbReference>
<sequence length="220" mass="24149">MVGSFARGEAHPLSDLDVIGLGNDLPEYELTVWNSRLMALQGRSVAQAQKDLLDPAVCVQAVPSWRGARILYDPDGVVAAVQAQAQAWDWPLVQGKLEQWTAKTVTDFAEEALKLLAAIRDRRDVAAVVQAQLIAVQLTPIMAAAHHELFASENDLWHGTAGDPRWYEALARVLRSDRRSAALGAVGLYLYAVDATYAWMTQTQRAVVELVRTSAEELDS</sequence>
<evidence type="ECO:0000313" key="2">
    <source>
        <dbReference type="Proteomes" id="UP000198959"/>
    </source>
</evidence>
<keyword evidence="2" id="KW-1185">Reference proteome</keyword>
<proteinExistence type="predicted"/>
<dbReference type="CDD" id="cd05403">
    <property type="entry name" value="NT_KNTase_like"/>
    <property type="match status" value="1"/>
</dbReference>
<gene>
    <name evidence="1" type="ORF">GA0074692_0223</name>
</gene>
<dbReference type="Proteomes" id="UP000198959">
    <property type="component" value="Unassembled WGS sequence"/>
</dbReference>
<evidence type="ECO:0000313" key="1">
    <source>
        <dbReference type="EMBL" id="SCL17667.1"/>
    </source>
</evidence>
<evidence type="ECO:0008006" key="3">
    <source>
        <dbReference type="Google" id="ProtNLM"/>
    </source>
</evidence>
<dbReference type="Gene3D" id="3.30.460.10">
    <property type="entry name" value="Beta Polymerase, domain 2"/>
    <property type="match status" value="1"/>
</dbReference>
<accession>A0A1C6RKE8</accession>
<reference evidence="2" key="1">
    <citation type="submission" date="2016-06" db="EMBL/GenBank/DDBJ databases">
        <authorList>
            <person name="Varghese N."/>
            <person name="Submissions Spin"/>
        </authorList>
    </citation>
    <scope>NUCLEOTIDE SEQUENCE [LARGE SCALE GENOMIC DNA]</scope>
    <source>
        <strain evidence="2">DSM 43817</strain>
    </source>
</reference>
<dbReference type="SUPFAM" id="SSF81301">
    <property type="entry name" value="Nucleotidyltransferase"/>
    <property type="match status" value="1"/>
</dbReference>